<feature type="signal peptide" evidence="1">
    <location>
        <begin position="1"/>
        <end position="28"/>
    </location>
</feature>
<dbReference type="Pfam" id="PF19777">
    <property type="entry name" value="DUF6263"/>
    <property type="match status" value="1"/>
</dbReference>
<sequence>MFTLLDRPAHPALLLSASLLVFPLTACGGEEFDPLETIPAFALDTPAVEVVETGERPQLLQFKDAAADKAEPWETAVEVATGLEQDVVPAEQADELGQAPAGGNVDTVTLPLTVNAAPADEPGEGETPAARAVELTVGTATHSDLSRTEELASAKDFLLRWRAAESGAISTLKLLAPGDSTEAGREAVERSLLLLASTNVVLPKDPVGVGGSWTVRNRITGASNMLRTSTYTVTAIDGDRVELDVSVEERPTQQSLSIDNEVAGELDGSSLDVETTSTTSQGSITLDLTRPLPVAGQVAATTRLIYSGTEGTSGFKVVQDVTEALTYGADA</sequence>
<name>A0A239ZZ41_9CORY</name>
<feature type="chain" id="PRO_5011218919" evidence="1">
    <location>
        <begin position="29"/>
        <end position="331"/>
    </location>
</feature>
<gene>
    <name evidence="2" type="ORF">SAMEA4535761_01679</name>
</gene>
<dbReference type="RefSeq" id="WP_051904890.1">
    <property type="nucleotide sequence ID" value="NZ_CP009211.1"/>
</dbReference>
<evidence type="ECO:0000313" key="2">
    <source>
        <dbReference type="EMBL" id="SNV76502.1"/>
    </source>
</evidence>
<protein>
    <submittedName>
        <fullName evidence="2">Putative secreted protein</fullName>
    </submittedName>
</protein>
<evidence type="ECO:0000256" key="1">
    <source>
        <dbReference type="SAM" id="SignalP"/>
    </source>
</evidence>
<evidence type="ECO:0000313" key="3">
    <source>
        <dbReference type="Proteomes" id="UP000215374"/>
    </source>
</evidence>
<dbReference type="AlphaFoldDB" id="A0A239ZZ41"/>
<dbReference type="InterPro" id="IPR046230">
    <property type="entry name" value="DUF6263"/>
</dbReference>
<dbReference type="Proteomes" id="UP000215374">
    <property type="component" value="Chromosome 1"/>
</dbReference>
<reference evidence="2 3" key="1">
    <citation type="submission" date="2017-06" db="EMBL/GenBank/DDBJ databases">
        <authorList>
            <consortium name="Pathogen Informatics"/>
        </authorList>
    </citation>
    <scope>NUCLEOTIDE SEQUENCE [LARGE SCALE GENOMIC DNA]</scope>
    <source>
        <strain evidence="2 3">NCTC13015</strain>
    </source>
</reference>
<dbReference type="OrthoDB" id="4566419at2"/>
<organism evidence="2 3">
    <name type="scientific">Corynebacterium imitans</name>
    <dbReference type="NCBI Taxonomy" id="156978"/>
    <lineage>
        <taxon>Bacteria</taxon>
        <taxon>Bacillati</taxon>
        <taxon>Actinomycetota</taxon>
        <taxon>Actinomycetes</taxon>
        <taxon>Mycobacteriales</taxon>
        <taxon>Corynebacteriaceae</taxon>
        <taxon>Corynebacterium</taxon>
    </lineage>
</organism>
<proteinExistence type="predicted"/>
<accession>A0A239ZZ41</accession>
<dbReference type="EMBL" id="LT906467">
    <property type="protein sequence ID" value="SNV76502.1"/>
    <property type="molecule type" value="Genomic_DNA"/>
</dbReference>
<keyword evidence="1" id="KW-0732">Signal</keyword>